<feature type="transmembrane region" description="Helical" evidence="4">
    <location>
        <begin position="36"/>
        <end position="56"/>
    </location>
</feature>
<name>A0ABR8T2Z9_9BACL</name>
<dbReference type="Pfam" id="PF00015">
    <property type="entry name" value="MCPsignal"/>
    <property type="match status" value="1"/>
</dbReference>
<dbReference type="Proteomes" id="UP000608071">
    <property type="component" value="Unassembled WGS sequence"/>
</dbReference>
<feature type="transmembrane region" description="Helical" evidence="4">
    <location>
        <begin position="108"/>
        <end position="129"/>
    </location>
</feature>
<dbReference type="PANTHER" id="PTHR43531">
    <property type="entry name" value="PROTEIN ICFG"/>
    <property type="match status" value="1"/>
</dbReference>
<comment type="caution">
    <text evidence="6">The sequence shown here is derived from an EMBL/GenBank/DDBJ whole genome shotgun (WGS) entry which is preliminary data.</text>
</comment>
<feature type="transmembrane region" description="Helical" evidence="4">
    <location>
        <begin position="12"/>
        <end position="30"/>
    </location>
</feature>
<keyword evidence="4" id="KW-1133">Transmembrane helix</keyword>
<organism evidence="6 7">
    <name type="scientific">Paenibacillus gallinarum</name>
    <dbReference type="NCBI Taxonomy" id="2762232"/>
    <lineage>
        <taxon>Bacteria</taxon>
        <taxon>Bacillati</taxon>
        <taxon>Bacillota</taxon>
        <taxon>Bacilli</taxon>
        <taxon>Bacillales</taxon>
        <taxon>Paenibacillaceae</taxon>
        <taxon>Paenibacillus</taxon>
    </lineage>
</organism>
<feature type="domain" description="Methyl-accepting transducer" evidence="5">
    <location>
        <begin position="198"/>
        <end position="455"/>
    </location>
</feature>
<accession>A0ABR8T2Z9</accession>
<evidence type="ECO:0000256" key="1">
    <source>
        <dbReference type="ARBA" id="ARBA00022500"/>
    </source>
</evidence>
<dbReference type="InterPro" id="IPR004089">
    <property type="entry name" value="MCPsignal_dom"/>
</dbReference>
<dbReference type="InterPro" id="IPR051310">
    <property type="entry name" value="MCP_chemotaxis"/>
</dbReference>
<dbReference type="Gene3D" id="1.10.287.950">
    <property type="entry name" value="Methyl-accepting chemotaxis protein"/>
    <property type="match status" value="1"/>
</dbReference>
<feature type="transmembrane region" description="Helical" evidence="4">
    <location>
        <begin position="63"/>
        <end position="81"/>
    </location>
</feature>
<evidence type="ECO:0000256" key="4">
    <source>
        <dbReference type="SAM" id="Phobius"/>
    </source>
</evidence>
<protein>
    <recommendedName>
        <fullName evidence="5">Methyl-accepting transducer domain-containing protein</fullName>
    </recommendedName>
</protein>
<evidence type="ECO:0000313" key="6">
    <source>
        <dbReference type="EMBL" id="MBD7970149.1"/>
    </source>
</evidence>
<gene>
    <name evidence="6" type="ORF">H9647_18970</name>
</gene>
<reference evidence="6 7" key="1">
    <citation type="submission" date="2020-08" db="EMBL/GenBank/DDBJ databases">
        <title>A Genomic Blueprint of the Chicken Gut Microbiome.</title>
        <authorList>
            <person name="Gilroy R."/>
            <person name="Ravi A."/>
            <person name="Getino M."/>
            <person name="Pursley I."/>
            <person name="Horton D.L."/>
            <person name="Alikhan N.-F."/>
            <person name="Baker D."/>
            <person name="Gharbi K."/>
            <person name="Hall N."/>
            <person name="Watson M."/>
            <person name="Adriaenssens E.M."/>
            <person name="Foster-Nyarko E."/>
            <person name="Jarju S."/>
            <person name="Secka A."/>
            <person name="Antonio M."/>
            <person name="Oren A."/>
            <person name="Chaudhuri R."/>
            <person name="La Ragione R.M."/>
            <person name="Hildebrand F."/>
            <person name="Pallen M.J."/>
        </authorList>
    </citation>
    <scope>NUCLEOTIDE SEQUENCE [LARGE SCALE GENOMIC DNA]</scope>
    <source>
        <strain evidence="6 7">Sa2BVA9</strain>
    </source>
</reference>
<keyword evidence="3" id="KW-0807">Transducer</keyword>
<sequence length="481" mass="52511">MTQELSELHKRNGLMVRLLWICTALGLAASYRSLDIILAILYTAVPVAAVCTLFYLKKWYVKQTMYFVAVGFNVICFTFMYASKSPGDYVILLLGLVLTSLYMDMKPLLLNGIIGLAVLIYFCFAIYVGENTLGINAYYLVTWLTLLGQSTIGKRMLKNMRSSMQASEQARQKMELLMTEVRQVSNVITTSGAELNENANMAGKINNEVLLAFQEISTGMESQTGSVSDISSSMHELNESVQRTSDASNTTSDHARKAAELTKDGKIQVAELSSLIHLVSEIVEDTTLMIEKVNNENKKIGGILNAIQEISTQTNLLSLNASIEAARAGEHGQGFAVVATEIRKLAQSTQQSSADIAEILSSIQKDVSSAAIRISEGKEASMTGATSTDIIEALFTNIDLNTTEVMEQAVHLQNLNSQLQEASARINDELNSVSSVTEQSAASVEEVLASAELQQERVTNMVESIVKLNETTQSLNKVLQG</sequence>
<keyword evidence="1" id="KW-0145">Chemotaxis</keyword>
<dbReference type="SUPFAM" id="SSF58104">
    <property type="entry name" value="Methyl-accepting chemotaxis protein (MCP) signaling domain"/>
    <property type="match status" value="1"/>
</dbReference>
<dbReference type="SMART" id="SM00283">
    <property type="entry name" value="MA"/>
    <property type="match status" value="1"/>
</dbReference>
<evidence type="ECO:0000256" key="2">
    <source>
        <dbReference type="ARBA" id="ARBA00029447"/>
    </source>
</evidence>
<evidence type="ECO:0000313" key="7">
    <source>
        <dbReference type="Proteomes" id="UP000608071"/>
    </source>
</evidence>
<keyword evidence="4" id="KW-0812">Transmembrane</keyword>
<evidence type="ECO:0000259" key="5">
    <source>
        <dbReference type="PROSITE" id="PS50111"/>
    </source>
</evidence>
<evidence type="ECO:0000256" key="3">
    <source>
        <dbReference type="PROSITE-ProRule" id="PRU00284"/>
    </source>
</evidence>
<dbReference type="PROSITE" id="PS50111">
    <property type="entry name" value="CHEMOTAXIS_TRANSDUC_2"/>
    <property type="match status" value="1"/>
</dbReference>
<proteinExistence type="inferred from homology"/>
<dbReference type="PANTHER" id="PTHR43531:SF11">
    <property type="entry name" value="METHYL-ACCEPTING CHEMOTAXIS PROTEIN 3"/>
    <property type="match status" value="1"/>
</dbReference>
<dbReference type="EMBL" id="JACSQL010000010">
    <property type="protein sequence ID" value="MBD7970149.1"/>
    <property type="molecule type" value="Genomic_DNA"/>
</dbReference>
<keyword evidence="7" id="KW-1185">Reference proteome</keyword>
<comment type="similarity">
    <text evidence="2">Belongs to the methyl-accepting chemotaxis (MCP) protein family.</text>
</comment>
<dbReference type="RefSeq" id="WP_191802918.1">
    <property type="nucleotide sequence ID" value="NZ_JACSQL010000010.1"/>
</dbReference>
<feature type="transmembrane region" description="Helical" evidence="4">
    <location>
        <begin position="135"/>
        <end position="152"/>
    </location>
</feature>
<keyword evidence="4" id="KW-0472">Membrane</keyword>